<comment type="caution">
    <text evidence="1">The sequence shown here is derived from an EMBL/GenBank/DDBJ whole genome shotgun (WGS) entry which is preliminary data.</text>
</comment>
<accession>A0A0F9VH84</accession>
<dbReference type="InterPro" id="IPR008979">
    <property type="entry name" value="Galactose-bd-like_sf"/>
</dbReference>
<dbReference type="AlphaFoldDB" id="A0A0F9VH84"/>
<name>A0A0F9VH84_9ZZZZ</name>
<sequence>MVWQVDKPAGTDALKNSDDDLRANNVEIELRRLDNLLDNSSFEYRSAGTSAVPDGWSLEGTPTVAYDTVDVGYGNYALKLTGSGASNEGINQTLTNLKVSTKYQVFWRTKVTAGDTSSLITTGATTNIDTDSTSASWETKIGEFVTDSSATDVVLKLVAAISTDVAYFCGITVVEGDIPPSNFIRRIDERNYGIKIGSVPYFLVRPTSDQTNIATGSAITVVWGTETADIGGNFASNAFTAPVTGKYHFDISLELGELDSAASTYGVALITTGGTFQKVMNPKLSADARWNIALSITVPMTATNTAHVTITQISGTQQTDVDTDSYFSGILVG</sequence>
<dbReference type="SUPFAM" id="SSF49785">
    <property type="entry name" value="Galactose-binding domain-like"/>
    <property type="match status" value="1"/>
</dbReference>
<dbReference type="Gene3D" id="2.60.120.260">
    <property type="entry name" value="Galactose-binding domain-like"/>
    <property type="match status" value="1"/>
</dbReference>
<protein>
    <recommendedName>
        <fullName evidence="2">C1q domain-containing protein</fullName>
    </recommendedName>
</protein>
<gene>
    <name evidence="1" type="ORF">LCGC14_0407160</name>
</gene>
<organism evidence="1">
    <name type="scientific">marine sediment metagenome</name>
    <dbReference type="NCBI Taxonomy" id="412755"/>
    <lineage>
        <taxon>unclassified sequences</taxon>
        <taxon>metagenomes</taxon>
        <taxon>ecological metagenomes</taxon>
    </lineage>
</organism>
<dbReference type="SUPFAM" id="SSF49842">
    <property type="entry name" value="TNF-like"/>
    <property type="match status" value="1"/>
</dbReference>
<reference evidence="1" key="1">
    <citation type="journal article" date="2015" name="Nature">
        <title>Complex archaea that bridge the gap between prokaryotes and eukaryotes.</title>
        <authorList>
            <person name="Spang A."/>
            <person name="Saw J.H."/>
            <person name="Jorgensen S.L."/>
            <person name="Zaremba-Niedzwiedzka K."/>
            <person name="Martijn J."/>
            <person name="Lind A.E."/>
            <person name="van Eijk R."/>
            <person name="Schleper C."/>
            <person name="Guy L."/>
            <person name="Ettema T.J."/>
        </authorList>
    </citation>
    <scope>NUCLEOTIDE SEQUENCE</scope>
</reference>
<dbReference type="EMBL" id="LAZR01000354">
    <property type="protein sequence ID" value="KKN72861.1"/>
    <property type="molecule type" value="Genomic_DNA"/>
</dbReference>
<evidence type="ECO:0008006" key="2">
    <source>
        <dbReference type="Google" id="ProtNLM"/>
    </source>
</evidence>
<evidence type="ECO:0000313" key="1">
    <source>
        <dbReference type="EMBL" id="KKN72861.1"/>
    </source>
</evidence>
<dbReference type="Gene3D" id="2.60.120.40">
    <property type="match status" value="1"/>
</dbReference>
<proteinExistence type="predicted"/>
<dbReference type="InterPro" id="IPR008983">
    <property type="entry name" value="Tumour_necrosis_fac-like_dom"/>
</dbReference>